<organism evidence="10 11">
    <name type="scientific">Leuconostoc mesenteroides</name>
    <dbReference type="NCBI Taxonomy" id="1245"/>
    <lineage>
        <taxon>Bacteria</taxon>
        <taxon>Bacillati</taxon>
        <taxon>Bacillota</taxon>
        <taxon>Bacilli</taxon>
        <taxon>Lactobacillales</taxon>
        <taxon>Lactobacillaceae</taxon>
        <taxon>Leuconostoc</taxon>
    </lineage>
</organism>
<keyword evidence="4" id="KW-0547">Nucleotide-binding</keyword>
<dbReference type="InterPro" id="IPR001270">
    <property type="entry name" value="ClpA/B"/>
</dbReference>
<dbReference type="FunFam" id="1.10.8.60:FF:000013">
    <property type="entry name" value="DNA polymerase III subunit gamma/tau"/>
    <property type="match status" value="1"/>
</dbReference>
<evidence type="ECO:0000313" key="11">
    <source>
        <dbReference type="Proteomes" id="UP000469952"/>
    </source>
</evidence>
<feature type="domain" description="AAA+ ATPase" evidence="9">
    <location>
        <begin position="39"/>
        <end position="168"/>
    </location>
</feature>
<sequence>MKLAYQALYRVYRPRSFDDMVGQKIITQTLKNAIATQQTGHAYLFSGPRGTGKTSAAKIFAREVNGIAPETDDSQIPDIIEIDAASNNGVDEIRNIRDGANYAPIESEYKIYIIDEVHMLSSGAFNALLKTLEEPPANVKFILATTEPQKIPATILSRTQRFEFKRIDNDTIQARMAEILQKEGISFDDDALHIIANVAEGGMRDALSILDQVLAFGADHVTLENALQVTGSTTASQLVTYLQQVSNYDTESALQTLHDILLEGKDAVRFVADLLGVLRDVMLAEVAPNLIKTTAPLADLKALTIKLGTSRIQQMMVTLDDIQKQLLQTMQSDVYLELLTVKLSMPEPEQTVPAKQSSNVIKEKPQNIDDIVKASKNTEVHEEQVVEPAIEKTPVEVPAVENAEYEDLLVRTGQNAVFAVLIAAKRDALARVKNAWSDLLRQFNVTQQAMLTIAEPVAASEQAVVLAFDYPVLLEQALHDATLQNHLVQQLQSQNLPSELVFISQDEWTSDRASYVNKLKTGETPQIQLEDVPRVKAANLSAIPTKTPQESSNKELKIVSEAKELFGEDLVNIVD</sequence>
<dbReference type="GeneID" id="29577015"/>
<proteinExistence type="inferred from homology"/>
<dbReference type="CDD" id="cd00009">
    <property type="entry name" value="AAA"/>
    <property type="match status" value="1"/>
</dbReference>
<keyword evidence="10" id="KW-0808">Transferase</keyword>
<keyword evidence="10" id="KW-0548">Nucleotidyltransferase</keyword>
<dbReference type="InterPro" id="IPR003593">
    <property type="entry name" value="AAA+_ATPase"/>
</dbReference>
<dbReference type="OrthoDB" id="9810148at2"/>
<comment type="similarity">
    <text evidence="1">Belongs to the DnaX/STICHEL family.</text>
</comment>
<dbReference type="Proteomes" id="UP000469952">
    <property type="component" value="Unassembled WGS sequence"/>
</dbReference>
<evidence type="ECO:0000259" key="9">
    <source>
        <dbReference type="SMART" id="SM00382"/>
    </source>
</evidence>
<dbReference type="CDD" id="cd18137">
    <property type="entry name" value="HLD_clamp_pol_III_gamma_tau"/>
    <property type="match status" value="1"/>
</dbReference>
<dbReference type="GO" id="GO:0006261">
    <property type="term" value="P:DNA-templated DNA replication"/>
    <property type="evidence" value="ECO:0007669"/>
    <property type="project" value="TreeGrafter"/>
</dbReference>
<evidence type="ECO:0000256" key="8">
    <source>
        <dbReference type="ARBA" id="ARBA00049244"/>
    </source>
</evidence>
<evidence type="ECO:0000256" key="7">
    <source>
        <dbReference type="ARBA" id="ARBA00022932"/>
    </source>
</evidence>
<evidence type="ECO:0000313" key="10">
    <source>
        <dbReference type="EMBL" id="MQR26685.1"/>
    </source>
</evidence>
<dbReference type="Gene3D" id="3.40.50.300">
    <property type="entry name" value="P-loop containing nucleotide triphosphate hydrolases"/>
    <property type="match status" value="1"/>
</dbReference>
<keyword evidence="5" id="KW-0862">Zinc</keyword>
<evidence type="ECO:0000256" key="5">
    <source>
        <dbReference type="ARBA" id="ARBA00022833"/>
    </source>
</evidence>
<dbReference type="NCBIfam" id="TIGR02397">
    <property type="entry name" value="dnaX_nterm"/>
    <property type="match status" value="1"/>
</dbReference>
<evidence type="ECO:0000256" key="1">
    <source>
        <dbReference type="ARBA" id="ARBA00006360"/>
    </source>
</evidence>
<dbReference type="Gene3D" id="1.20.272.10">
    <property type="match status" value="1"/>
</dbReference>
<dbReference type="GO" id="GO:0009360">
    <property type="term" value="C:DNA polymerase III complex"/>
    <property type="evidence" value="ECO:0007669"/>
    <property type="project" value="InterPro"/>
</dbReference>
<keyword evidence="7" id="KW-0239">DNA-directed DNA polymerase</keyword>
<dbReference type="PANTHER" id="PTHR11669">
    <property type="entry name" value="REPLICATION FACTOR C / DNA POLYMERASE III GAMMA-TAU SUBUNIT"/>
    <property type="match status" value="1"/>
</dbReference>
<dbReference type="SUPFAM" id="SSF48019">
    <property type="entry name" value="post-AAA+ oligomerization domain-like"/>
    <property type="match status" value="1"/>
</dbReference>
<comment type="caution">
    <text evidence="10">The sequence shown here is derived from an EMBL/GenBank/DDBJ whole genome shotgun (WGS) entry which is preliminary data.</text>
</comment>
<dbReference type="SMART" id="SM00382">
    <property type="entry name" value="AAA"/>
    <property type="match status" value="1"/>
</dbReference>
<dbReference type="InterPro" id="IPR050238">
    <property type="entry name" value="DNA_Rep/Repair_Clamp_Loader"/>
</dbReference>
<dbReference type="RefSeq" id="WP_011679168.1">
    <property type="nucleotide sequence ID" value="NZ_BCMO01000011.1"/>
</dbReference>
<dbReference type="OMA" id="RTQRFEF"/>
<dbReference type="InterPro" id="IPR027417">
    <property type="entry name" value="P-loop_NTPase"/>
</dbReference>
<dbReference type="GO" id="GO:0003887">
    <property type="term" value="F:DNA-directed DNA polymerase activity"/>
    <property type="evidence" value="ECO:0007669"/>
    <property type="project" value="UniProtKB-KW"/>
</dbReference>
<dbReference type="Pfam" id="PF13177">
    <property type="entry name" value="DNA_pol3_delta2"/>
    <property type="match status" value="1"/>
</dbReference>
<dbReference type="Gene3D" id="1.10.8.60">
    <property type="match status" value="1"/>
</dbReference>
<dbReference type="NCBIfam" id="NF004046">
    <property type="entry name" value="PRK05563.1"/>
    <property type="match status" value="1"/>
</dbReference>
<accession>A0A843Z1U5</accession>
<dbReference type="PANTHER" id="PTHR11669:SF0">
    <property type="entry name" value="PROTEIN STICHEL-LIKE 2"/>
    <property type="match status" value="1"/>
</dbReference>
<dbReference type="InterPro" id="IPR008921">
    <property type="entry name" value="DNA_pol3_clamp-load_cplx_C"/>
</dbReference>
<dbReference type="GO" id="GO:0005524">
    <property type="term" value="F:ATP binding"/>
    <property type="evidence" value="ECO:0007669"/>
    <property type="project" value="UniProtKB-KW"/>
</dbReference>
<dbReference type="EC" id="2.7.7.7" evidence="2"/>
<evidence type="ECO:0000256" key="4">
    <source>
        <dbReference type="ARBA" id="ARBA00022741"/>
    </source>
</evidence>
<dbReference type="EMBL" id="WIPA01000006">
    <property type="protein sequence ID" value="MQR26685.1"/>
    <property type="molecule type" value="Genomic_DNA"/>
</dbReference>
<dbReference type="InterPro" id="IPR012763">
    <property type="entry name" value="DNA_pol_III_sug/sutau_N"/>
</dbReference>
<name>A0A843Z1U5_LEUME</name>
<keyword evidence="3" id="KW-0479">Metal-binding</keyword>
<dbReference type="Pfam" id="PF22608">
    <property type="entry name" value="DNAX_ATPase_lid"/>
    <property type="match status" value="1"/>
</dbReference>
<dbReference type="PRINTS" id="PR00300">
    <property type="entry name" value="CLPPROTEASEA"/>
</dbReference>
<comment type="catalytic activity">
    <reaction evidence="8">
        <text>DNA(n) + a 2'-deoxyribonucleoside 5'-triphosphate = DNA(n+1) + diphosphate</text>
        <dbReference type="Rhea" id="RHEA:22508"/>
        <dbReference type="Rhea" id="RHEA-COMP:17339"/>
        <dbReference type="Rhea" id="RHEA-COMP:17340"/>
        <dbReference type="ChEBI" id="CHEBI:33019"/>
        <dbReference type="ChEBI" id="CHEBI:61560"/>
        <dbReference type="ChEBI" id="CHEBI:173112"/>
        <dbReference type="EC" id="2.7.7.7"/>
    </reaction>
</comment>
<gene>
    <name evidence="10" type="primary">dnaX</name>
    <name evidence="10" type="ORF">GFV13_05190</name>
</gene>
<dbReference type="GO" id="GO:0046872">
    <property type="term" value="F:metal ion binding"/>
    <property type="evidence" value="ECO:0007669"/>
    <property type="project" value="UniProtKB-KW"/>
</dbReference>
<protein>
    <recommendedName>
        <fullName evidence="2">DNA-directed DNA polymerase</fullName>
        <ecNumber evidence="2">2.7.7.7</ecNumber>
    </recommendedName>
</protein>
<reference evidence="10 11" key="1">
    <citation type="submission" date="2019-10" db="EMBL/GenBank/DDBJ databases">
        <title>WGS of Leuconostoc mesenteroides.</title>
        <authorList>
            <person name="Melo Bolivar J."/>
            <person name="Marino-Ramirez L."/>
            <person name="Villamil Diaz L.M."/>
        </authorList>
    </citation>
    <scope>NUCLEOTIDE SEQUENCE [LARGE SCALE GENOMIC DNA]</scope>
    <source>
        <strain evidence="10 11">M11</strain>
    </source>
</reference>
<evidence type="ECO:0000256" key="2">
    <source>
        <dbReference type="ARBA" id="ARBA00012417"/>
    </source>
</evidence>
<dbReference type="SUPFAM" id="SSF52540">
    <property type="entry name" value="P-loop containing nucleoside triphosphate hydrolases"/>
    <property type="match status" value="1"/>
</dbReference>
<dbReference type="InterPro" id="IPR045085">
    <property type="entry name" value="HLD_clamp_pol_III_gamma_tau"/>
</dbReference>
<evidence type="ECO:0000256" key="6">
    <source>
        <dbReference type="ARBA" id="ARBA00022840"/>
    </source>
</evidence>
<evidence type="ECO:0000256" key="3">
    <source>
        <dbReference type="ARBA" id="ARBA00022723"/>
    </source>
</evidence>
<dbReference type="GO" id="GO:0003677">
    <property type="term" value="F:DNA binding"/>
    <property type="evidence" value="ECO:0007669"/>
    <property type="project" value="InterPro"/>
</dbReference>
<dbReference type="AlphaFoldDB" id="A0A843Z1U5"/>
<keyword evidence="6" id="KW-0067">ATP-binding</keyword>